<dbReference type="Pfam" id="PF01753">
    <property type="entry name" value="zf-MYND"/>
    <property type="match status" value="1"/>
</dbReference>
<dbReference type="AlphaFoldDB" id="A0A550C467"/>
<evidence type="ECO:0000256" key="4">
    <source>
        <dbReference type="PROSITE-ProRule" id="PRU00134"/>
    </source>
</evidence>
<evidence type="ECO:0000313" key="7">
    <source>
        <dbReference type="Proteomes" id="UP000320762"/>
    </source>
</evidence>
<dbReference type="Proteomes" id="UP000320762">
    <property type="component" value="Unassembled WGS sequence"/>
</dbReference>
<dbReference type="SUPFAM" id="SSF144232">
    <property type="entry name" value="HIT/MYND zinc finger-like"/>
    <property type="match status" value="1"/>
</dbReference>
<evidence type="ECO:0000259" key="5">
    <source>
        <dbReference type="PROSITE" id="PS50865"/>
    </source>
</evidence>
<evidence type="ECO:0000256" key="1">
    <source>
        <dbReference type="ARBA" id="ARBA00022723"/>
    </source>
</evidence>
<evidence type="ECO:0000256" key="3">
    <source>
        <dbReference type="ARBA" id="ARBA00022833"/>
    </source>
</evidence>
<name>A0A550C467_9AGAR</name>
<keyword evidence="1" id="KW-0479">Metal-binding</keyword>
<protein>
    <recommendedName>
        <fullName evidence="5">MYND-type domain-containing protein</fullName>
    </recommendedName>
</protein>
<dbReference type="InterPro" id="IPR002893">
    <property type="entry name" value="Znf_MYND"/>
</dbReference>
<proteinExistence type="predicted"/>
<dbReference type="PROSITE" id="PS50865">
    <property type="entry name" value="ZF_MYND_2"/>
    <property type="match status" value="1"/>
</dbReference>
<dbReference type="EMBL" id="VDMD01000027">
    <property type="protein sequence ID" value="TRM59577.1"/>
    <property type="molecule type" value="Genomic_DNA"/>
</dbReference>
<sequence length="249" mass="27918">MSAPITVIPTAPSECEICGEPEGRDVQLLRCSTCKDRFYCSTLCQKIDWKQHKKNCSLLPVPLVPIPVSPSAELTAEVERAGAALERVADAWHYDETIPSAEKNGAKLQHATFKSLAGYEVAPPFNWKSTQLNKMAAPNRTLHVFMRLYWMDTVSRVQTDASRREWLTTLKDTPVSEYLMTIVPEKALARPGELSIGEYEALQQLVGSSSFPRRVRRGTIDASPEDGRWLSLALIHMQTVRPCLLDYVT</sequence>
<evidence type="ECO:0000313" key="6">
    <source>
        <dbReference type="EMBL" id="TRM59577.1"/>
    </source>
</evidence>
<keyword evidence="7" id="KW-1185">Reference proteome</keyword>
<organism evidence="6 7">
    <name type="scientific">Schizophyllum amplum</name>
    <dbReference type="NCBI Taxonomy" id="97359"/>
    <lineage>
        <taxon>Eukaryota</taxon>
        <taxon>Fungi</taxon>
        <taxon>Dikarya</taxon>
        <taxon>Basidiomycota</taxon>
        <taxon>Agaricomycotina</taxon>
        <taxon>Agaricomycetes</taxon>
        <taxon>Agaricomycetidae</taxon>
        <taxon>Agaricales</taxon>
        <taxon>Schizophyllaceae</taxon>
        <taxon>Schizophyllum</taxon>
    </lineage>
</organism>
<dbReference type="Gene3D" id="6.10.140.2220">
    <property type="match status" value="1"/>
</dbReference>
<keyword evidence="2 4" id="KW-0863">Zinc-finger</keyword>
<reference evidence="6 7" key="1">
    <citation type="journal article" date="2019" name="New Phytol.">
        <title>Comparative genomics reveals unique wood-decay strategies and fruiting body development in the Schizophyllaceae.</title>
        <authorList>
            <person name="Almasi E."/>
            <person name="Sahu N."/>
            <person name="Krizsan K."/>
            <person name="Balint B."/>
            <person name="Kovacs G.M."/>
            <person name="Kiss B."/>
            <person name="Cseklye J."/>
            <person name="Drula E."/>
            <person name="Henrissat B."/>
            <person name="Nagy I."/>
            <person name="Chovatia M."/>
            <person name="Adam C."/>
            <person name="LaButti K."/>
            <person name="Lipzen A."/>
            <person name="Riley R."/>
            <person name="Grigoriev I.V."/>
            <person name="Nagy L.G."/>
        </authorList>
    </citation>
    <scope>NUCLEOTIDE SEQUENCE [LARGE SCALE GENOMIC DNA]</scope>
    <source>
        <strain evidence="6 7">NL-1724</strain>
    </source>
</reference>
<dbReference type="OrthoDB" id="3007465at2759"/>
<dbReference type="GO" id="GO:0008270">
    <property type="term" value="F:zinc ion binding"/>
    <property type="evidence" value="ECO:0007669"/>
    <property type="project" value="UniProtKB-KW"/>
</dbReference>
<keyword evidence="3" id="KW-0862">Zinc</keyword>
<feature type="domain" description="MYND-type" evidence="5">
    <location>
        <begin position="15"/>
        <end position="56"/>
    </location>
</feature>
<comment type="caution">
    <text evidence="6">The sequence shown here is derived from an EMBL/GenBank/DDBJ whole genome shotgun (WGS) entry which is preliminary data.</text>
</comment>
<accession>A0A550C467</accession>
<gene>
    <name evidence="6" type="ORF">BD626DRAFT_607478</name>
</gene>
<dbReference type="PROSITE" id="PS01360">
    <property type="entry name" value="ZF_MYND_1"/>
    <property type="match status" value="1"/>
</dbReference>
<evidence type="ECO:0000256" key="2">
    <source>
        <dbReference type="ARBA" id="ARBA00022771"/>
    </source>
</evidence>
<dbReference type="STRING" id="97359.A0A550C467"/>